<dbReference type="InterPro" id="IPR009063">
    <property type="entry name" value="Ig/albumin-bd_sf"/>
</dbReference>
<dbReference type="Pfam" id="PF07554">
    <property type="entry name" value="FIVAR"/>
    <property type="match status" value="5"/>
</dbReference>
<reference evidence="4 5" key="1">
    <citation type="submission" date="2019-12" db="EMBL/GenBank/DDBJ databases">
        <title>Complete Genome Sequences of Lactobacillus strains, C25 and P38, Isolated from Chicken Cecum.</title>
        <authorList>
            <person name="Hassan H.M."/>
            <person name="Mendoza M."/>
            <person name="Rezvani M."/>
            <person name="Koci M.D."/>
            <person name="Dickey A.N."/>
            <person name="Scholl E.H."/>
        </authorList>
    </citation>
    <scope>NUCLEOTIDE SEQUENCE [LARGE SCALE GENOMIC DNA]</scope>
    <source>
        <strain evidence="4 5">C25</strain>
    </source>
</reference>
<feature type="region of interest" description="Disordered" evidence="1">
    <location>
        <begin position="665"/>
        <end position="690"/>
    </location>
</feature>
<feature type="compositionally biased region" description="Polar residues" evidence="1">
    <location>
        <begin position="79"/>
        <end position="97"/>
    </location>
</feature>
<proteinExistence type="predicted"/>
<feature type="compositionally biased region" description="Basic and acidic residues" evidence="1">
    <location>
        <begin position="125"/>
        <end position="142"/>
    </location>
</feature>
<dbReference type="Proteomes" id="UP000464915">
    <property type="component" value="Chromosome"/>
</dbReference>
<gene>
    <name evidence="4" type="ORF">GSR61_04280</name>
</gene>
<evidence type="ECO:0000256" key="2">
    <source>
        <dbReference type="SAM" id="Phobius"/>
    </source>
</evidence>
<feature type="domain" description="S-layer protein C-terminal" evidence="3">
    <location>
        <begin position="813"/>
        <end position="874"/>
    </location>
</feature>
<dbReference type="SUPFAM" id="SSF46997">
    <property type="entry name" value="Bacterial immunoglobulin/albumin-binding domains"/>
    <property type="match status" value="5"/>
</dbReference>
<feature type="transmembrane region" description="Helical" evidence="2">
    <location>
        <begin position="21"/>
        <end position="44"/>
    </location>
</feature>
<evidence type="ECO:0000313" key="4">
    <source>
        <dbReference type="EMBL" id="QHQ67840.1"/>
    </source>
</evidence>
<keyword evidence="2" id="KW-1133">Transmembrane helix</keyword>
<dbReference type="Pfam" id="PF03217">
    <property type="entry name" value="SlpA"/>
    <property type="match status" value="3"/>
</dbReference>
<feature type="compositionally biased region" description="Polar residues" evidence="1">
    <location>
        <begin position="106"/>
        <end position="122"/>
    </location>
</feature>
<organism evidence="4 5">
    <name type="scientific">Lactobacillus crispatus</name>
    <dbReference type="NCBI Taxonomy" id="47770"/>
    <lineage>
        <taxon>Bacteria</taxon>
        <taxon>Bacillati</taxon>
        <taxon>Bacillota</taxon>
        <taxon>Bacilli</taxon>
        <taxon>Lactobacillales</taxon>
        <taxon>Lactobacillaceae</taxon>
        <taxon>Lactobacillus</taxon>
    </lineage>
</organism>
<accession>A0AB37DEZ0</accession>
<dbReference type="EMBL" id="CP047142">
    <property type="protein sequence ID" value="QHQ67840.1"/>
    <property type="molecule type" value="Genomic_DNA"/>
</dbReference>
<keyword evidence="2" id="KW-0812">Transmembrane</keyword>
<feature type="compositionally biased region" description="Low complexity" evidence="1">
    <location>
        <begin position="675"/>
        <end position="686"/>
    </location>
</feature>
<dbReference type="AlphaFoldDB" id="A0AB37DEZ0"/>
<sequence>MRYFRNDKLDLVNREKQRFGFRKLSSGKIASVLLGVTIFGGFALNGQVVKANTTTDDSQTNAVVYEPKSTQNNKEEQSGQDTSAQNYGSPSSLTITSEGGEETTKADQGNQDTQTADTTSGSEAEIGKTKTDSTGTDSDKNGAGDAANVRRTRVVEMQSRSISNQPTAAQLVDYYKDRVSKDKDGIGTALDLEHAQSLLDYYNNLETVTKILKLSASSYGEPWLESTISKNTSNLSNEVVNRVITGVSQRIVTDTQAKIDKQIEMLEKLAKDHPNNQEIQNAINNLRDAKNSVTVDNITSAKAMENVIDTLDHYGSQSAYDTLKDALQSAVKEADTVKAANSKASEVKQKAYQDAIDAGKAVINDGKASQADVNTALSKIDQAKKDLTVSAIQTAVDEASDTKGKPDYYNASDKAKKAYDEALNKAKSVLADPNATQDKLDEANSALTSAQEGLKGVATAKDALQSAVKEADTVKAANSKASEVKQKAYQDAIDAGKAVINDGKASQADVNTALSKIDQAKKDLTVSAIQTAVDEASDTKGKPDYYNASDKAKKAYDEALNKAKSVLADPNATQDKLDEANSALTSAQEGLKGVATAKDALQSAVKEANTTKLDDKYYNASQDKKQAYDEALAQAAKLLNDKTASQKAIDDAVANLEKAKAELNGEPNFIGGDYTPSEPSTPSTETPAEKTTEKILMHASYLYDNKGIKIDKPTVKSYVTVVVAETPVTINGIKYYKVAGKDEYIKAGNIDGTLRVITHNSYIYNNKGKATRNKGIKRLVKKTRIVRTYGAPINIKGHMMYRIAKNRYIKARNFEGTLRRLSHNSFVYDENGKATRNKGIRRLLKKSRVVRTFDAPVKINGHMMYRVDNGYVKVKNFK</sequence>
<name>A0AB37DEZ0_9LACO</name>
<dbReference type="InterPro" id="IPR024968">
    <property type="entry name" value="SlpA_C_lactobacillus"/>
</dbReference>
<protein>
    <recommendedName>
        <fullName evidence="3">S-layer protein C-terminal domain-containing protein</fullName>
    </recommendedName>
</protein>
<feature type="domain" description="S-layer protein C-terminal" evidence="3">
    <location>
        <begin position="690"/>
        <end position="747"/>
    </location>
</feature>
<keyword evidence="2" id="KW-0472">Membrane</keyword>
<evidence type="ECO:0000259" key="3">
    <source>
        <dbReference type="Pfam" id="PF03217"/>
    </source>
</evidence>
<feature type="domain" description="S-layer protein C-terminal" evidence="3">
    <location>
        <begin position="748"/>
        <end position="811"/>
    </location>
</feature>
<feature type="region of interest" description="Disordered" evidence="1">
    <location>
        <begin position="66"/>
        <end position="150"/>
    </location>
</feature>
<evidence type="ECO:0000313" key="5">
    <source>
        <dbReference type="Proteomes" id="UP000464915"/>
    </source>
</evidence>
<dbReference type="Gene3D" id="1.20.5.420">
    <property type="entry name" value="Immunoglobulin FC, subunit C"/>
    <property type="match status" value="5"/>
</dbReference>
<evidence type="ECO:0000256" key="1">
    <source>
        <dbReference type="SAM" id="MobiDB-lite"/>
    </source>
</evidence>
<dbReference type="RefSeq" id="WP_161903463.1">
    <property type="nucleotide sequence ID" value="NZ_CP047142.1"/>
</dbReference>